<evidence type="ECO:0000313" key="2">
    <source>
        <dbReference type="EMBL" id="KAK8877441.1"/>
    </source>
</evidence>
<name>A0ABR2JHZ5_9PEZI</name>
<evidence type="ECO:0000256" key="1">
    <source>
        <dbReference type="SAM" id="MobiDB-lite"/>
    </source>
</evidence>
<proteinExistence type="predicted"/>
<feature type="non-terminal residue" evidence="2">
    <location>
        <position position="240"/>
    </location>
</feature>
<dbReference type="Proteomes" id="UP001390339">
    <property type="component" value="Unassembled WGS sequence"/>
</dbReference>
<organism evidence="2 3">
    <name type="scientific">Apiospora arundinis</name>
    <dbReference type="NCBI Taxonomy" id="335852"/>
    <lineage>
        <taxon>Eukaryota</taxon>
        <taxon>Fungi</taxon>
        <taxon>Dikarya</taxon>
        <taxon>Ascomycota</taxon>
        <taxon>Pezizomycotina</taxon>
        <taxon>Sordariomycetes</taxon>
        <taxon>Xylariomycetidae</taxon>
        <taxon>Amphisphaeriales</taxon>
        <taxon>Apiosporaceae</taxon>
        <taxon>Apiospora</taxon>
    </lineage>
</organism>
<dbReference type="EMBL" id="JAPCWZ010000002">
    <property type="protein sequence ID" value="KAK8877441.1"/>
    <property type="molecule type" value="Genomic_DNA"/>
</dbReference>
<comment type="caution">
    <text evidence="2">The sequence shown here is derived from an EMBL/GenBank/DDBJ whole genome shotgun (WGS) entry which is preliminary data.</text>
</comment>
<protein>
    <submittedName>
        <fullName evidence="2">Uncharacterized protein</fullName>
    </submittedName>
</protein>
<evidence type="ECO:0000313" key="3">
    <source>
        <dbReference type="Proteomes" id="UP001390339"/>
    </source>
</evidence>
<gene>
    <name evidence="2" type="ORF">PGQ11_002387</name>
</gene>
<sequence>MCINSLETVFEERTTLSLVYLYTGPSRHSSYIINPPQDFLSSTVVTYTTFTFAFDNQVITELYGTSLRTIRYSRANKGGDRRDVEEEKMKLSAVGFLALLGMAEATQNNIQRRGGGARLDKLGLFEAAPLPHRRQAGNDSMTSAPAPATTSPPPSSAAGSDPGAGAVTTQLVTVNQSVAVTTTQSLWNNSTVTLTLPCSSCAGGVTTTTATLPCTTTTSPVTIPTTTAAPALIVTASPSS</sequence>
<reference evidence="2 3" key="1">
    <citation type="journal article" date="2024" name="IMA Fungus">
        <title>Apiospora arundinis, a panoply of carbohydrate-active enzymes and secondary metabolites.</title>
        <authorList>
            <person name="Sorensen T."/>
            <person name="Petersen C."/>
            <person name="Muurmann A.T."/>
            <person name="Christiansen J.V."/>
            <person name="Brundto M.L."/>
            <person name="Overgaard C.K."/>
            <person name="Boysen A.T."/>
            <person name="Wollenberg R.D."/>
            <person name="Larsen T.O."/>
            <person name="Sorensen J.L."/>
            <person name="Nielsen K.L."/>
            <person name="Sondergaard T.E."/>
        </authorList>
    </citation>
    <scope>NUCLEOTIDE SEQUENCE [LARGE SCALE GENOMIC DNA]</scope>
    <source>
        <strain evidence="2 3">AAU 773</strain>
    </source>
</reference>
<feature type="region of interest" description="Disordered" evidence="1">
    <location>
        <begin position="132"/>
        <end position="164"/>
    </location>
</feature>
<accession>A0ABR2JHZ5</accession>
<keyword evidence="3" id="KW-1185">Reference proteome</keyword>